<organism evidence="2 3">
    <name type="scientific">Nonomuraea salmonea</name>
    <dbReference type="NCBI Taxonomy" id="46181"/>
    <lineage>
        <taxon>Bacteria</taxon>
        <taxon>Bacillati</taxon>
        <taxon>Actinomycetota</taxon>
        <taxon>Actinomycetes</taxon>
        <taxon>Streptosporangiales</taxon>
        <taxon>Streptosporangiaceae</taxon>
        <taxon>Nonomuraea</taxon>
    </lineage>
</organism>
<feature type="domain" description="YcaO" evidence="1">
    <location>
        <begin position="396"/>
        <end position="505"/>
    </location>
</feature>
<comment type="caution">
    <text evidence="2">The sequence shown here is derived from an EMBL/GenBank/DDBJ whole genome shotgun (WGS) entry which is preliminary data.</text>
</comment>
<dbReference type="Proteomes" id="UP001589568">
    <property type="component" value="Unassembled WGS sequence"/>
</dbReference>
<keyword evidence="3" id="KW-1185">Reference proteome</keyword>
<dbReference type="Pfam" id="PF02624">
    <property type="entry name" value="YcaO"/>
    <property type="match status" value="1"/>
</dbReference>
<sequence length="581" mass="61755">MRVRWREDAYAAADGDGVHILTHRGLARIDGASIAGWVDRLAPFLDGERTVGELTAGLPPARGDAVRKVIDLLLECDAVQMVAEEPPRTPGGDFLGCFRTPAVATFDDYRRLRVALVGAEPMLESLARAARVSGLENVTRIDISAPRGTPPPEGIGLPEGTELVLYAGDGPSALPLNRMCARRRIPLALLVHTGDATWLVPPGGPDWEDAWRRLGSPTGHVAAAPSGAAARLVHAAFRVMTGVMPDTERDHLVRIGPDGYTSTRHACLPHPARATAAGGSPQSFHRRLRDLRAGRPVDDATFLRDIAACYDEHLGLFTLAEAAGPQTPLNVCRAVLKGTPDMDVLGVGFGYDAATGDAARKALAAYALREATEQGGHLWAYEIDDPDAVRSLRVPGAFGTTDAGLAAGSHWEQAVGEGLADQCLRLTLAELRSRSEPCPRVDVATADLPAEGRRCRDVLARLDQLPDVYDVTGPLGVPAVVCCAGTVTVGYFAALNPAKALQKGLKAVLLHLQSPQRTPVEPFPDQLRGARCRPMLPGLGASQVASRLRARGLVALTAPLDRDPAIAELMPYLAKVVIEDA</sequence>
<accession>A0ABV5NVJ3</accession>
<name>A0ABV5NVJ3_9ACTN</name>
<evidence type="ECO:0000259" key="1">
    <source>
        <dbReference type="Pfam" id="PF02624"/>
    </source>
</evidence>
<reference evidence="2 3" key="1">
    <citation type="submission" date="2024-09" db="EMBL/GenBank/DDBJ databases">
        <authorList>
            <person name="Sun Q."/>
            <person name="Mori K."/>
        </authorList>
    </citation>
    <scope>NUCLEOTIDE SEQUENCE [LARGE SCALE GENOMIC DNA]</scope>
    <source>
        <strain evidence="2 3">JCM 3324</strain>
    </source>
</reference>
<evidence type="ECO:0000313" key="2">
    <source>
        <dbReference type="EMBL" id="MFB9474257.1"/>
    </source>
</evidence>
<gene>
    <name evidence="2" type="ORF">ACFFR3_32600</name>
</gene>
<dbReference type="InterPro" id="IPR003776">
    <property type="entry name" value="YcaO-like_dom"/>
</dbReference>
<protein>
    <submittedName>
        <fullName evidence="2">YcaO-like family protein</fullName>
    </submittedName>
</protein>
<dbReference type="RefSeq" id="WP_345391768.1">
    <property type="nucleotide sequence ID" value="NZ_BAAAXS010000001.1"/>
</dbReference>
<dbReference type="EMBL" id="JBHMCF010000038">
    <property type="protein sequence ID" value="MFB9474257.1"/>
    <property type="molecule type" value="Genomic_DNA"/>
</dbReference>
<proteinExistence type="predicted"/>
<evidence type="ECO:0000313" key="3">
    <source>
        <dbReference type="Proteomes" id="UP001589568"/>
    </source>
</evidence>